<name>A0A409VG54_9AGAR</name>
<keyword evidence="2" id="KW-0732">Signal</keyword>
<accession>A0A409VG54</accession>
<feature type="transmembrane region" description="Helical" evidence="1">
    <location>
        <begin position="511"/>
        <end position="532"/>
    </location>
</feature>
<feature type="domain" description="Protein YTP1-like C-terminal" evidence="4">
    <location>
        <begin position="319"/>
        <end position="603"/>
    </location>
</feature>
<dbReference type="InParanoid" id="A0A409VG54"/>
<feature type="transmembrane region" description="Helical" evidence="1">
    <location>
        <begin position="338"/>
        <end position="361"/>
    </location>
</feature>
<protein>
    <recommendedName>
        <fullName evidence="7">Protein YTP1-like C-terminal domain-containing protein</fullName>
    </recommendedName>
</protein>
<evidence type="ECO:0008006" key="7">
    <source>
        <dbReference type="Google" id="ProtNLM"/>
    </source>
</evidence>
<evidence type="ECO:0000259" key="4">
    <source>
        <dbReference type="Pfam" id="PF10355"/>
    </source>
</evidence>
<keyword evidence="1" id="KW-0472">Membrane</keyword>
<dbReference type="Pfam" id="PF10355">
    <property type="entry name" value="Ytp1"/>
    <property type="match status" value="1"/>
</dbReference>
<dbReference type="PANTHER" id="PTHR31685:SF3">
    <property type="entry name" value="INTEGRAL MEMBRANE PROTEIN (AFU_ORTHOLOGUE AFUA_6G12730)"/>
    <property type="match status" value="1"/>
</dbReference>
<dbReference type="EMBL" id="NHYE01005657">
    <property type="protein sequence ID" value="PPQ65215.1"/>
    <property type="molecule type" value="Genomic_DNA"/>
</dbReference>
<feature type="transmembrane region" description="Helical" evidence="1">
    <location>
        <begin position="92"/>
        <end position="113"/>
    </location>
</feature>
<feature type="transmembrane region" description="Helical" evidence="1">
    <location>
        <begin position="544"/>
        <end position="561"/>
    </location>
</feature>
<feature type="signal peptide" evidence="2">
    <location>
        <begin position="1"/>
        <end position="23"/>
    </location>
</feature>
<dbReference type="FunCoup" id="A0A409VG54">
    <property type="interactions" value="25"/>
</dbReference>
<reference evidence="5 6" key="1">
    <citation type="journal article" date="2018" name="Evol. Lett.">
        <title>Horizontal gene cluster transfer increased hallucinogenic mushroom diversity.</title>
        <authorList>
            <person name="Reynolds H.T."/>
            <person name="Vijayakumar V."/>
            <person name="Gluck-Thaler E."/>
            <person name="Korotkin H.B."/>
            <person name="Matheny P.B."/>
            <person name="Slot J.C."/>
        </authorList>
    </citation>
    <scope>NUCLEOTIDE SEQUENCE [LARGE SCALE GENOMIC DNA]</scope>
    <source>
        <strain evidence="5 6">SRW20</strain>
    </source>
</reference>
<feature type="chain" id="PRO_5019213262" description="Protein YTP1-like C-terminal domain-containing protein" evidence="2">
    <location>
        <begin position="24"/>
        <end position="619"/>
    </location>
</feature>
<dbReference type="Proteomes" id="UP000284706">
    <property type="component" value="Unassembled WGS sequence"/>
</dbReference>
<evidence type="ECO:0000256" key="2">
    <source>
        <dbReference type="SAM" id="SignalP"/>
    </source>
</evidence>
<dbReference type="PANTHER" id="PTHR31685">
    <property type="entry name" value="INTEGRAL MEMBRANE PROTEIN (AFU_ORTHOLOGUE AFUA_6G12730)-RELATED"/>
    <property type="match status" value="1"/>
</dbReference>
<feature type="transmembrane region" description="Helical" evidence="1">
    <location>
        <begin position="581"/>
        <end position="602"/>
    </location>
</feature>
<feature type="transmembrane region" description="Helical" evidence="1">
    <location>
        <begin position="419"/>
        <end position="438"/>
    </location>
</feature>
<sequence>MHLRWSSLLPILAIPLTSVSVYASPAPGSLALTSSGALYEKRDGSHHHNHHAAPLVELNETEILMYHAPTPPSYYTLDFEDDGYEQRPKSLMIFHGIFMCLAFFVSLPVGIALRSVNHAAHSLATASFYTFVALGCAASGIYRKMSPNMYEGAVHGRQSYIVILVAISLSALDIVAAFHRLFIFLRSPDKSLKSFWRTVVKKESIHLEAGPEYSGIITEEPEDLETAKMMRDSVELDDVNLTDDSDRSHTEQWANAVRQHRRQFSMVSEGTVIGSHSPTHSQDTFLDAKGRQPSSRLGWVYKIGTVTFSVVERSLVVAGFAQLLVGIVTYTGGCRENYINGCLAHLIKGGIFWCYGLLSFARFLGSYAELGWAWNRPPSGDPFTAEFVESFVIFLYGASNTWMERFGASPGDPFTTKQIQHISIAVMFWFAGLLGMGIESKRVRKWLASSTFATTARSSDIPREAVEEPPSYLGSFNPFPALVIGVTGAAMAAHAQTYLFQASRVQIHALWGNLLVAFAVLRCLTYFFLWLGPPRSILPSRPPTEALGSFFLACGGLVFIFSDEEITLAAMRRGRDDVMMFLNVAVAITCLGCCWTLAIVGFKGWLKSRTHSVTYRHAS</sequence>
<keyword evidence="1" id="KW-0812">Transmembrane</keyword>
<keyword evidence="1" id="KW-1133">Transmembrane helix</keyword>
<organism evidence="5 6">
    <name type="scientific">Gymnopilus dilepis</name>
    <dbReference type="NCBI Taxonomy" id="231916"/>
    <lineage>
        <taxon>Eukaryota</taxon>
        <taxon>Fungi</taxon>
        <taxon>Dikarya</taxon>
        <taxon>Basidiomycota</taxon>
        <taxon>Agaricomycotina</taxon>
        <taxon>Agaricomycetes</taxon>
        <taxon>Agaricomycetidae</taxon>
        <taxon>Agaricales</taxon>
        <taxon>Agaricineae</taxon>
        <taxon>Hymenogastraceae</taxon>
        <taxon>Gymnopilus</taxon>
    </lineage>
</organism>
<dbReference type="AlphaFoldDB" id="A0A409VG54"/>
<keyword evidence="6" id="KW-1185">Reference proteome</keyword>
<dbReference type="InterPro" id="IPR018825">
    <property type="entry name" value="DUF2427"/>
</dbReference>
<evidence type="ECO:0000256" key="1">
    <source>
        <dbReference type="SAM" id="Phobius"/>
    </source>
</evidence>
<dbReference type="Pfam" id="PF10348">
    <property type="entry name" value="DUF2427"/>
    <property type="match status" value="1"/>
</dbReference>
<dbReference type="InterPro" id="IPR018827">
    <property type="entry name" value="YTP1_C"/>
</dbReference>
<gene>
    <name evidence="5" type="ORF">CVT26_000192</name>
</gene>
<feature type="transmembrane region" description="Helical" evidence="1">
    <location>
        <begin position="120"/>
        <end position="141"/>
    </location>
</feature>
<comment type="caution">
    <text evidence="5">The sequence shown here is derived from an EMBL/GenBank/DDBJ whole genome shotgun (WGS) entry which is preliminary data.</text>
</comment>
<proteinExistence type="predicted"/>
<dbReference type="OrthoDB" id="4005299at2759"/>
<dbReference type="STRING" id="231916.A0A409VG54"/>
<evidence type="ECO:0000313" key="6">
    <source>
        <dbReference type="Proteomes" id="UP000284706"/>
    </source>
</evidence>
<evidence type="ECO:0000259" key="3">
    <source>
        <dbReference type="Pfam" id="PF10348"/>
    </source>
</evidence>
<feature type="transmembrane region" description="Helical" evidence="1">
    <location>
        <begin position="161"/>
        <end position="183"/>
    </location>
</feature>
<evidence type="ECO:0000313" key="5">
    <source>
        <dbReference type="EMBL" id="PPQ65215.1"/>
    </source>
</evidence>
<feature type="domain" description="DUF2427" evidence="3">
    <location>
        <begin position="87"/>
        <end position="173"/>
    </location>
</feature>